<evidence type="ECO:0000313" key="2">
    <source>
        <dbReference type="EMBL" id="VUC38212.1"/>
    </source>
</evidence>
<name>A0ABY6V374_BIOOC</name>
<sequence>MFSDLGAQNPDAAEGRGGADQGEDETGHIITASFYGRACTNCYAVKCRCEYLDEGGSCLRFPIRHTLGIEKLSQGSEFLIDVAA</sequence>
<comment type="caution">
    <text evidence="2">The sequence shown here is derived from an EMBL/GenBank/DDBJ whole genome shotgun (WGS) entry which is preliminary data.</text>
</comment>
<feature type="region of interest" description="Disordered" evidence="1">
    <location>
        <begin position="1"/>
        <end position="24"/>
    </location>
</feature>
<dbReference type="Proteomes" id="UP000766486">
    <property type="component" value="Unassembled WGS sequence"/>
</dbReference>
<organism evidence="2 3">
    <name type="scientific">Bionectria ochroleuca</name>
    <name type="common">Gliocladium roseum</name>
    <dbReference type="NCBI Taxonomy" id="29856"/>
    <lineage>
        <taxon>Eukaryota</taxon>
        <taxon>Fungi</taxon>
        <taxon>Dikarya</taxon>
        <taxon>Ascomycota</taxon>
        <taxon>Pezizomycotina</taxon>
        <taxon>Sordariomycetes</taxon>
        <taxon>Hypocreomycetidae</taxon>
        <taxon>Hypocreales</taxon>
        <taxon>Bionectriaceae</taxon>
        <taxon>Clonostachys</taxon>
    </lineage>
</organism>
<proteinExistence type="predicted"/>
<dbReference type="EMBL" id="CABFNS010001130">
    <property type="protein sequence ID" value="VUC38212.1"/>
    <property type="molecule type" value="Genomic_DNA"/>
</dbReference>
<reference evidence="2 3" key="1">
    <citation type="submission" date="2019-06" db="EMBL/GenBank/DDBJ databases">
        <authorList>
            <person name="Broberg M."/>
        </authorList>
    </citation>
    <scope>NUCLEOTIDE SEQUENCE [LARGE SCALE GENOMIC DNA]</scope>
</reference>
<keyword evidence="3" id="KW-1185">Reference proteome</keyword>
<accession>A0ABY6V374</accession>
<gene>
    <name evidence="2" type="ORF">CLO192961_LOCUS495344</name>
</gene>
<protein>
    <submittedName>
        <fullName evidence="2">Uncharacterized protein</fullName>
    </submittedName>
</protein>
<evidence type="ECO:0000256" key="1">
    <source>
        <dbReference type="SAM" id="MobiDB-lite"/>
    </source>
</evidence>
<evidence type="ECO:0000313" key="3">
    <source>
        <dbReference type="Proteomes" id="UP000766486"/>
    </source>
</evidence>